<protein>
    <recommendedName>
        <fullName evidence="5">Glycosyltransferase WbuB</fullName>
    </recommendedName>
</protein>
<dbReference type="EMBL" id="NRRL01000034">
    <property type="protein sequence ID" value="MBK1668950.1"/>
    <property type="molecule type" value="Genomic_DNA"/>
</dbReference>
<evidence type="ECO:0008006" key="5">
    <source>
        <dbReference type="Google" id="ProtNLM"/>
    </source>
</evidence>
<feature type="domain" description="Glycosyl transferase family 1" evidence="1">
    <location>
        <begin position="217"/>
        <end position="370"/>
    </location>
</feature>
<evidence type="ECO:0000259" key="1">
    <source>
        <dbReference type="Pfam" id="PF00534"/>
    </source>
</evidence>
<dbReference type="Gene3D" id="3.40.50.2000">
    <property type="entry name" value="Glycogen Phosphorylase B"/>
    <property type="match status" value="2"/>
</dbReference>
<gene>
    <name evidence="3" type="ORF">CKO28_13005</name>
</gene>
<dbReference type="PANTHER" id="PTHR45947">
    <property type="entry name" value="SULFOQUINOVOSYL TRANSFERASE SQD2"/>
    <property type="match status" value="1"/>
</dbReference>
<dbReference type="InterPro" id="IPR028098">
    <property type="entry name" value="Glyco_trans_4-like_N"/>
</dbReference>
<sequence length="416" mass="45000">MPDTSPSVATPPPRSSGRERVRILYHHRIVADDGMRVHVNAIVNALRGAGHEVEVVGPTASGEGGSLTARVAGFRQRMPAWMGELLEIAYNLPTHRRLQAALRKFRPDVIYERHNLFLLSGAWARKRLGIPLILEVNAPLAVERAAYGRLALRRLARRMEADVWRRADAVLPVSDALADHLRGAGVPEDRIHVVPNAVPRPTVVASGSSAAATRHAPVTFGFVGFARSWHGLDRVLEVLAARTEMDMRLLIVGDGPALPALSDQARRLGIENKLTFTGAVEHTAIPGCLAQVSVALQPDVTPYASPLKLFEYMAAGCAIIAPDRANIREILEHERTALLFDPHTPGAFAAAVDQLAGDAALRRRLGEAAAATVRERDMTWEGNAARIAEIATELVEKTASPTNATTTAPMQRTEGT</sequence>
<keyword evidence="4" id="KW-1185">Reference proteome</keyword>
<evidence type="ECO:0000259" key="2">
    <source>
        <dbReference type="Pfam" id="PF13439"/>
    </source>
</evidence>
<feature type="domain" description="Glycosyltransferase subfamily 4-like N-terminal" evidence="2">
    <location>
        <begin position="34"/>
        <end position="198"/>
    </location>
</feature>
<proteinExistence type="predicted"/>
<name>A0ABS1DES5_9PROT</name>
<dbReference type="PANTHER" id="PTHR45947:SF3">
    <property type="entry name" value="SULFOQUINOVOSYL TRANSFERASE SQD2"/>
    <property type="match status" value="1"/>
</dbReference>
<comment type="caution">
    <text evidence="3">The sequence shown here is derived from an EMBL/GenBank/DDBJ whole genome shotgun (WGS) entry which is preliminary data.</text>
</comment>
<organism evidence="3 4">
    <name type="scientific">Rhodovibrio sodomensis</name>
    <dbReference type="NCBI Taxonomy" id="1088"/>
    <lineage>
        <taxon>Bacteria</taxon>
        <taxon>Pseudomonadati</taxon>
        <taxon>Pseudomonadota</taxon>
        <taxon>Alphaproteobacteria</taxon>
        <taxon>Rhodospirillales</taxon>
        <taxon>Rhodovibrionaceae</taxon>
        <taxon>Rhodovibrio</taxon>
    </lineage>
</organism>
<dbReference type="SUPFAM" id="SSF53756">
    <property type="entry name" value="UDP-Glycosyltransferase/glycogen phosphorylase"/>
    <property type="match status" value="1"/>
</dbReference>
<dbReference type="InterPro" id="IPR050194">
    <property type="entry name" value="Glycosyltransferase_grp1"/>
</dbReference>
<evidence type="ECO:0000313" key="4">
    <source>
        <dbReference type="Proteomes" id="UP001296873"/>
    </source>
</evidence>
<dbReference type="Pfam" id="PF13439">
    <property type="entry name" value="Glyco_transf_4"/>
    <property type="match status" value="1"/>
</dbReference>
<accession>A0ABS1DES5</accession>
<dbReference type="Proteomes" id="UP001296873">
    <property type="component" value="Unassembled WGS sequence"/>
</dbReference>
<reference evidence="3 4" key="1">
    <citation type="journal article" date="2020" name="Microorganisms">
        <title>Osmotic Adaptation and Compatible Solute Biosynthesis of Phototrophic Bacteria as Revealed from Genome Analyses.</title>
        <authorList>
            <person name="Imhoff J.F."/>
            <person name="Rahn T."/>
            <person name="Kunzel S."/>
            <person name="Keller A."/>
            <person name="Neulinger S.C."/>
        </authorList>
    </citation>
    <scope>NUCLEOTIDE SEQUENCE [LARGE SCALE GENOMIC DNA]</scope>
    <source>
        <strain evidence="3 4">DSM 9895</strain>
    </source>
</reference>
<dbReference type="RefSeq" id="WP_200341273.1">
    <property type="nucleotide sequence ID" value="NZ_NRRL01000034.1"/>
</dbReference>
<dbReference type="CDD" id="cd03794">
    <property type="entry name" value="GT4_WbuB-like"/>
    <property type="match status" value="1"/>
</dbReference>
<dbReference type="InterPro" id="IPR001296">
    <property type="entry name" value="Glyco_trans_1"/>
</dbReference>
<dbReference type="Pfam" id="PF00534">
    <property type="entry name" value="Glycos_transf_1"/>
    <property type="match status" value="1"/>
</dbReference>
<evidence type="ECO:0000313" key="3">
    <source>
        <dbReference type="EMBL" id="MBK1668950.1"/>
    </source>
</evidence>